<evidence type="ECO:0000313" key="3">
    <source>
        <dbReference type="Proteomes" id="UP000239663"/>
    </source>
</evidence>
<evidence type="ECO:0000313" key="2">
    <source>
        <dbReference type="EMBL" id="PQD96495.1"/>
    </source>
</evidence>
<dbReference type="RefSeq" id="WP_104847593.1">
    <property type="nucleotide sequence ID" value="NZ_PKOZ01000001.1"/>
</dbReference>
<dbReference type="InterPro" id="IPR018392">
    <property type="entry name" value="LysM"/>
</dbReference>
<sequence length="98" mass="11107">MVKKLLIFLGCCIVIYSVYYDLTYGTLPKATPAAVDKTKETYYNIKVEPGDTVISLIEEKEGTLPVPIEQIIKDFRTLNNGLSPEEIKIGQTYKLKNY</sequence>
<dbReference type="OrthoDB" id="2691912at2"/>
<dbReference type="EMBL" id="PKOZ01000001">
    <property type="protein sequence ID" value="PQD96495.1"/>
    <property type="molecule type" value="Genomic_DNA"/>
</dbReference>
<evidence type="ECO:0000259" key="1">
    <source>
        <dbReference type="PROSITE" id="PS51782"/>
    </source>
</evidence>
<dbReference type="CDD" id="cd00118">
    <property type="entry name" value="LysM"/>
    <property type="match status" value="1"/>
</dbReference>
<organism evidence="2 3">
    <name type="scientific">Pradoshia eiseniae</name>
    <dbReference type="NCBI Taxonomy" id="2064768"/>
    <lineage>
        <taxon>Bacteria</taxon>
        <taxon>Bacillati</taxon>
        <taxon>Bacillota</taxon>
        <taxon>Bacilli</taxon>
        <taxon>Bacillales</taxon>
        <taxon>Bacillaceae</taxon>
        <taxon>Pradoshia</taxon>
    </lineage>
</organism>
<comment type="caution">
    <text evidence="2">The sequence shown here is derived from an EMBL/GenBank/DDBJ whole genome shotgun (WGS) entry which is preliminary data.</text>
</comment>
<dbReference type="PROSITE" id="PS51782">
    <property type="entry name" value="LYSM"/>
    <property type="match status" value="1"/>
</dbReference>
<feature type="domain" description="LysM" evidence="1">
    <location>
        <begin position="43"/>
        <end position="95"/>
    </location>
</feature>
<dbReference type="AlphaFoldDB" id="A0A2S7N3C8"/>
<accession>A0A2S7N3C8</accession>
<reference evidence="2 3" key="1">
    <citation type="submission" date="2017-12" db="EMBL/GenBank/DDBJ databases">
        <title>Taxonomic description and draft genome of Pradoshia cofamensis Gen. nov., sp. nov., a thermotolerant bacillale isolated from anterior gut of earthworm Eisenia fetida.</title>
        <authorList>
            <person name="Saha T."/>
            <person name="Chakraborty R."/>
        </authorList>
    </citation>
    <scope>NUCLEOTIDE SEQUENCE [LARGE SCALE GENOMIC DNA]</scope>
    <source>
        <strain evidence="2 3">EAG3</strain>
    </source>
</reference>
<keyword evidence="3" id="KW-1185">Reference proteome</keyword>
<proteinExistence type="predicted"/>
<protein>
    <recommendedName>
        <fullName evidence="1">LysM domain-containing protein</fullName>
    </recommendedName>
</protein>
<dbReference type="Proteomes" id="UP000239663">
    <property type="component" value="Unassembled WGS sequence"/>
</dbReference>
<gene>
    <name evidence="2" type="ORF">CYL18_00930</name>
</gene>
<name>A0A2S7N3C8_9BACI</name>